<evidence type="ECO:0000313" key="3">
    <source>
        <dbReference type="Proteomes" id="UP000019681"/>
    </source>
</evidence>
<evidence type="ECO:0000313" key="2">
    <source>
        <dbReference type="EMBL" id="EYE89065.1"/>
    </source>
</evidence>
<feature type="domain" description="Ribosomal RNA large subunit methyltransferase K/L-like methyltransferase" evidence="1">
    <location>
        <begin position="143"/>
        <end position="256"/>
    </location>
</feature>
<dbReference type="Gene3D" id="3.40.50.150">
    <property type="entry name" value="Vaccinia Virus protein VP39"/>
    <property type="match status" value="1"/>
</dbReference>
<proteinExistence type="predicted"/>
<dbReference type="PANTHER" id="PTHR14911:SF13">
    <property type="entry name" value="TRNA (GUANINE(6)-N2)-METHYLTRANSFERASE THUMP3"/>
    <property type="match status" value="1"/>
</dbReference>
<accession>A0A017RYS9</accession>
<dbReference type="GO" id="GO:0016423">
    <property type="term" value="F:tRNA (guanine) methyltransferase activity"/>
    <property type="evidence" value="ECO:0007669"/>
    <property type="project" value="TreeGrafter"/>
</dbReference>
<dbReference type="AlphaFoldDB" id="A0A017RYS9"/>
<dbReference type="EMBL" id="AZQP01000009">
    <property type="protein sequence ID" value="EYE89065.1"/>
    <property type="molecule type" value="Genomic_DNA"/>
</dbReference>
<dbReference type="GO" id="GO:0030488">
    <property type="term" value="P:tRNA methylation"/>
    <property type="evidence" value="ECO:0007669"/>
    <property type="project" value="TreeGrafter"/>
</dbReference>
<evidence type="ECO:0000259" key="1">
    <source>
        <dbReference type="Pfam" id="PF01170"/>
    </source>
</evidence>
<name>A0A017RYS9_9CLOT</name>
<keyword evidence="3" id="KW-1185">Reference proteome</keyword>
<dbReference type="Proteomes" id="UP000019681">
    <property type="component" value="Unassembled WGS sequence"/>
</dbReference>
<dbReference type="Pfam" id="PF01170">
    <property type="entry name" value="UPF0020"/>
    <property type="match status" value="1"/>
</dbReference>
<dbReference type="RefSeq" id="WP_051514923.1">
    <property type="nucleotide sequence ID" value="NZ_AZQP01000009.1"/>
</dbReference>
<keyword evidence="2" id="KW-0489">Methyltransferase</keyword>
<comment type="caution">
    <text evidence="2">The sequence shown here is derived from an EMBL/GenBank/DDBJ whole genome shotgun (WGS) entry which is preliminary data.</text>
</comment>
<dbReference type="PANTHER" id="PTHR14911">
    <property type="entry name" value="THUMP DOMAIN-CONTAINING"/>
    <property type="match status" value="1"/>
</dbReference>
<reference evidence="2 3" key="1">
    <citation type="journal article" date="2014" name="Genome Announc.">
        <title>Draft Genome Sequence of Fervidicella metallireducens Strain AeBT, an Iron-Reducing Thermoanaerobe from the Great Artesian Basin.</title>
        <authorList>
            <person name="Patel B.K."/>
        </authorList>
    </citation>
    <scope>NUCLEOTIDE SEQUENCE [LARGE SCALE GENOMIC DNA]</scope>
    <source>
        <strain evidence="2 3">AeB</strain>
    </source>
</reference>
<dbReference type="SUPFAM" id="SSF53335">
    <property type="entry name" value="S-adenosyl-L-methionine-dependent methyltransferases"/>
    <property type="match status" value="1"/>
</dbReference>
<gene>
    <name evidence="2" type="ORF">Q428_04520</name>
</gene>
<dbReference type="OrthoDB" id="9791556at2"/>
<organism evidence="2 3">
    <name type="scientific">Fervidicella metallireducens AeB</name>
    <dbReference type="NCBI Taxonomy" id="1403537"/>
    <lineage>
        <taxon>Bacteria</taxon>
        <taxon>Bacillati</taxon>
        <taxon>Bacillota</taxon>
        <taxon>Clostridia</taxon>
        <taxon>Eubacteriales</taxon>
        <taxon>Clostridiaceae</taxon>
        <taxon>Fervidicella</taxon>
    </lineage>
</organism>
<sequence length="304" mass="35379">MYLYYINYKNEEKSLCHLEMKSLFGVVPNDKYFITDKYINENRSPFIKYMLKILDYSNNLEELVNKVKLRELKIESYKVKFLDIEKDIDFENKHKIEGIIGYEIIGDVDMYNPRVIYGITKIDGVWYFGEYSKNNKPWIEHSLRPCQYSNSLSTTLARTVVNIAVGDNYNWKIIDPCCGIGTVLIEALSMGLNIVGSDINPKVVEGSNRNLRFFELPEVASLKDINEIEENYDVCIIDIPYGLLSRTSKEEQQKILNSARRISKRLVLLSLDDMTAEIENAGFKIIEKCEAYKKNFKRYLTLCV</sequence>
<dbReference type="InterPro" id="IPR029063">
    <property type="entry name" value="SAM-dependent_MTases_sf"/>
</dbReference>
<dbReference type="CDD" id="cd02440">
    <property type="entry name" value="AdoMet_MTases"/>
    <property type="match status" value="1"/>
</dbReference>
<keyword evidence="2" id="KW-0808">Transferase</keyword>
<protein>
    <submittedName>
        <fullName evidence="2">RNA methyltransferase</fullName>
    </submittedName>
</protein>
<dbReference type="InterPro" id="IPR000241">
    <property type="entry name" value="RlmKL-like_Mtase"/>
</dbReference>